<gene>
    <name evidence="2" type="ORF">SAMN05216421_2166</name>
</gene>
<protein>
    <recommendedName>
        <fullName evidence="4">DUF1440 domain-containing protein</fullName>
    </recommendedName>
</protein>
<dbReference type="RefSeq" id="WP_093394407.1">
    <property type="nucleotide sequence ID" value="NZ_LT629736.1"/>
</dbReference>
<keyword evidence="1" id="KW-1133">Transmembrane helix</keyword>
<dbReference type="AlphaFoldDB" id="A0A1H1UZ62"/>
<dbReference type="EMBL" id="LT629736">
    <property type="protein sequence ID" value="SDS77396.1"/>
    <property type="molecule type" value="Genomic_DNA"/>
</dbReference>
<keyword evidence="1" id="KW-0472">Membrane</keyword>
<keyword evidence="3" id="KW-1185">Reference proteome</keyword>
<proteinExistence type="predicted"/>
<keyword evidence="1" id="KW-0812">Transmembrane</keyword>
<evidence type="ECO:0000256" key="1">
    <source>
        <dbReference type="SAM" id="Phobius"/>
    </source>
</evidence>
<dbReference type="Proteomes" id="UP000243207">
    <property type="component" value="Chromosome I"/>
</dbReference>
<feature type="transmembrane region" description="Helical" evidence="1">
    <location>
        <begin position="12"/>
        <end position="29"/>
    </location>
</feature>
<dbReference type="OrthoDB" id="67403at2"/>
<evidence type="ECO:0008006" key="4">
    <source>
        <dbReference type="Google" id="ProtNLM"/>
    </source>
</evidence>
<reference evidence="3" key="1">
    <citation type="submission" date="2016-10" db="EMBL/GenBank/DDBJ databases">
        <authorList>
            <person name="Varghese N."/>
            <person name="Submissions S."/>
        </authorList>
    </citation>
    <scope>NUCLEOTIDE SEQUENCE [LARGE SCALE GENOMIC DNA]</scope>
    <source>
        <strain evidence="3">NRRL B-51270</strain>
    </source>
</reference>
<evidence type="ECO:0000313" key="2">
    <source>
        <dbReference type="EMBL" id="SDS77396.1"/>
    </source>
</evidence>
<sequence>MLSKSSPGNTLLWVAAGAAAGTLAVWVMDRLDWYAYKRMPERDRQRTIDARPQGMDPAHVMADKVAGLAGKHVEQPHPAGMAIHYSLGMLPGALYGALYDKVPLLGAGRGSLFGLGLFLAQDEGLNTLMGLSGKPGEYPWQDHARGLAAHVLFGVVTDTAIRFLRNRL</sequence>
<evidence type="ECO:0000313" key="3">
    <source>
        <dbReference type="Proteomes" id="UP000243207"/>
    </source>
</evidence>
<organism evidence="2 3">
    <name type="scientific">Halopseudomonas xinjiangensis</name>
    <dbReference type="NCBI Taxonomy" id="487184"/>
    <lineage>
        <taxon>Bacteria</taxon>
        <taxon>Pseudomonadati</taxon>
        <taxon>Pseudomonadota</taxon>
        <taxon>Gammaproteobacteria</taxon>
        <taxon>Pseudomonadales</taxon>
        <taxon>Pseudomonadaceae</taxon>
        <taxon>Halopseudomonas</taxon>
    </lineage>
</organism>
<accession>A0A1H1UZ62</accession>
<name>A0A1H1UZ62_9GAMM</name>
<dbReference type="STRING" id="487184.SAMN05216421_2166"/>